<evidence type="ECO:0000259" key="1">
    <source>
        <dbReference type="PROSITE" id="PS51406"/>
    </source>
</evidence>
<dbReference type="GO" id="GO:0005615">
    <property type="term" value="C:extracellular space"/>
    <property type="evidence" value="ECO:0007669"/>
    <property type="project" value="TreeGrafter"/>
</dbReference>
<proteinExistence type="predicted"/>
<dbReference type="Gene3D" id="3.90.215.10">
    <property type="entry name" value="Gamma Fibrinogen, chain A, domain 1"/>
    <property type="match status" value="1"/>
</dbReference>
<dbReference type="Pfam" id="PF00147">
    <property type="entry name" value="Fibrinogen_C"/>
    <property type="match status" value="1"/>
</dbReference>
<dbReference type="Gene3D" id="4.10.530.10">
    <property type="entry name" value="Gamma-fibrinogen Carboxyl Terminal Fragment, domain 2"/>
    <property type="match status" value="1"/>
</dbReference>
<dbReference type="InterPro" id="IPR036056">
    <property type="entry name" value="Fibrinogen-like_C"/>
</dbReference>
<dbReference type="CDD" id="cd00087">
    <property type="entry name" value="FReD"/>
    <property type="match status" value="1"/>
</dbReference>
<dbReference type="InterPro" id="IPR014716">
    <property type="entry name" value="Fibrinogen_a/b/g_C_1"/>
</dbReference>
<dbReference type="OrthoDB" id="10045365at2759"/>
<reference evidence="2 3" key="1">
    <citation type="journal article" date="2017" name="PLoS Biol.">
        <title>The sea cucumber genome provides insights into morphological evolution and visceral regeneration.</title>
        <authorList>
            <person name="Zhang X."/>
            <person name="Sun L."/>
            <person name="Yuan J."/>
            <person name="Sun Y."/>
            <person name="Gao Y."/>
            <person name="Zhang L."/>
            <person name="Li S."/>
            <person name="Dai H."/>
            <person name="Hamel J.F."/>
            <person name="Liu C."/>
            <person name="Yu Y."/>
            <person name="Liu S."/>
            <person name="Lin W."/>
            <person name="Guo K."/>
            <person name="Jin S."/>
            <person name="Xu P."/>
            <person name="Storey K.B."/>
            <person name="Huan P."/>
            <person name="Zhang T."/>
            <person name="Zhou Y."/>
            <person name="Zhang J."/>
            <person name="Lin C."/>
            <person name="Li X."/>
            <person name="Xing L."/>
            <person name="Huo D."/>
            <person name="Sun M."/>
            <person name="Wang L."/>
            <person name="Mercier A."/>
            <person name="Li F."/>
            <person name="Yang H."/>
            <person name="Xiang J."/>
        </authorList>
    </citation>
    <scope>NUCLEOTIDE SEQUENCE [LARGE SCALE GENOMIC DNA]</scope>
    <source>
        <strain evidence="2">Shaxun</strain>
        <tissue evidence="2">Muscle</tissue>
    </source>
</reference>
<sequence>MLQGMYHVTYDEFRIVGEWSQYSIQSLGDEGGNAGPFIEWCPSNTRFSNNTCERRCTEPNTCITSASMESGRCICPDGYMIQGEYCIPESQCGCFVQEMGSVLNERDGMRRCICNDRFEGDGITCIRKEPLKDCYEIYNTGIHTDGVYTIYPTGWEDSGFQVYCEMSTDGGGWTVLQRRRSGSVNFYRVWNTYRNGFGSLSGDHWLGNDKIYDLTTQKTYQLKVDLTDSAGSQYYALYSRFSIGDEDDKYTLTLGTFSGNAGYNSMGLNSGDPFSTRDRDNDGTDDCNCAQWHQGAWWYPHRYYNDNNNCFKWYGWWYYSHCTYANLNGDYQYSDYRGIFWYKLSGNDCGIAGTKMRIRPVG</sequence>
<dbReference type="InterPro" id="IPR050373">
    <property type="entry name" value="Fibrinogen_C-term_domain"/>
</dbReference>
<dbReference type="CDD" id="cd19941">
    <property type="entry name" value="TIL"/>
    <property type="match status" value="1"/>
</dbReference>
<evidence type="ECO:0000313" key="3">
    <source>
        <dbReference type="Proteomes" id="UP000230750"/>
    </source>
</evidence>
<dbReference type="SUPFAM" id="SSF56496">
    <property type="entry name" value="Fibrinogen C-terminal domain-like"/>
    <property type="match status" value="2"/>
</dbReference>
<organism evidence="2 3">
    <name type="scientific">Stichopus japonicus</name>
    <name type="common">Sea cucumber</name>
    <dbReference type="NCBI Taxonomy" id="307972"/>
    <lineage>
        <taxon>Eukaryota</taxon>
        <taxon>Metazoa</taxon>
        <taxon>Echinodermata</taxon>
        <taxon>Eleutherozoa</taxon>
        <taxon>Echinozoa</taxon>
        <taxon>Holothuroidea</taxon>
        <taxon>Aspidochirotacea</taxon>
        <taxon>Aspidochirotida</taxon>
        <taxon>Stichopodidae</taxon>
        <taxon>Apostichopus</taxon>
    </lineage>
</organism>
<dbReference type="InterPro" id="IPR009030">
    <property type="entry name" value="Growth_fac_rcpt_cys_sf"/>
</dbReference>
<evidence type="ECO:0000313" key="2">
    <source>
        <dbReference type="EMBL" id="PIK52654.1"/>
    </source>
</evidence>
<keyword evidence="3" id="KW-1185">Reference proteome</keyword>
<name>A0A2G8KXB7_STIJA</name>
<dbReference type="SMART" id="SM00186">
    <property type="entry name" value="FBG"/>
    <property type="match status" value="1"/>
</dbReference>
<dbReference type="PROSITE" id="PS51406">
    <property type="entry name" value="FIBRINOGEN_C_2"/>
    <property type="match status" value="1"/>
</dbReference>
<dbReference type="PROSITE" id="PS01186">
    <property type="entry name" value="EGF_2"/>
    <property type="match status" value="1"/>
</dbReference>
<dbReference type="SUPFAM" id="SSF57184">
    <property type="entry name" value="Growth factor receptor domain"/>
    <property type="match status" value="1"/>
</dbReference>
<feature type="domain" description="Fibrinogen C-terminal" evidence="1">
    <location>
        <begin position="125"/>
        <end position="362"/>
    </location>
</feature>
<dbReference type="EMBL" id="MRZV01000319">
    <property type="protein sequence ID" value="PIK52654.1"/>
    <property type="molecule type" value="Genomic_DNA"/>
</dbReference>
<comment type="caution">
    <text evidence="2">The sequence shown here is derived from an EMBL/GenBank/DDBJ whole genome shotgun (WGS) entry which is preliminary data.</text>
</comment>
<dbReference type="InterPro" id="IPR002181">
    <property type="entry name" value="Fibrinogen_a/b/g_C_dom"/>
</dbReference>
<dbReference type="InterPro" id="IPR000742">
    <property type="entry name" value="EGF"/>
</dbReference>
<dbReference type="NCBIfam" id="NF040941">
    <property type="entry name" value="GGGWT_bact"/>
    <property type="match status" value="1"/>
</dbReference>
<accession>A0A2G8KXB7</accession>
<dbReference type="PANTHER" id="PTHR19143">
    <property type="entry name" value="FIBRINOGEN/TENASCIN/ANGIOPOEITIN"/>
    <property type="match status" value="1"/>
</dbReference>
<gene>
    <name evidence="2" type="ORF">BSL78_10470</name>
</gene>
<dbReference type="AlphaFoldDB" id="A0A2G8KXB7"/>
<dbReference type="Proteomes" id="UP000230750">
    <property type="component" value="Unassembled WGS sequence"/>
</dbReference>
<protein>
    <submittedName>
        <fullName evidence="2">Putative ficolin-1-like</fullName>
    </submittedName>
</protein>